<protein>
    <recommendedName>
        <fullName evidence="10">NLPA lipoprotein</fullName>
    </recommendedName>
</protein>
<dbReference type="CDD" id="cd13600">
    <property type="entry name" value="PBP2_lipoprotein_like_1"/>
    <property type="match status" value="1"/>
</dbReference>
<feature type="signal peptide" evidence="7">
    <location>
        <begin position="1"/>
        <end position="19"/>
    </location>
</feature>
<feature type="chain" id="PRO_5019178938" description="NLPA lipoprotein" evidence="7">
    <location>
        <begin position="20"/>
        <end position="262"/>
    </location>
</feature>
<reference evidence="8 9" key="1">
    <citation type="journal article" date="2020" name="Int. J. Syst. Evol. Microbiol.">
        <title>Description of Erysipelothrix piscisicarius sp. nov., an emergent fish pathogen, and assessment of virulence using a tiger barb (Puntigrus tetrazona) infection model.</title>
        <authorList>
            <person name="Pomaranski E.K."/>
            <person name="Griffin M.J."/>
            <person name="Camus A.C."/>
            <person name="Armwood A.R."/>
            <person name="Shelley J."/>
            <person name="Waldbieser G.C."/>
            <person name="LaFrentz B.R."/>
            <person name="Garcia J.C."/>
            <person name="Yanong R."/>
            <person name="Soto E."/>
        </authorList>
    </citation>
    <scope>NUCLEOTIDE SEQUENCE [LARGE SCALE GENOMIC DNA]</scope>
    <source>
        <strain evidence="8 9">15TAL0474</strain>
    </source>
</reference>
<keyword evidence="3 7" id="KW-0732">Signal</keyword>
<proteinExistence type="inferred from homology"/>
<evidence type="ECO:0000313" key="9">
    <source>
        <dbReference type="Proteomes" id="UP000278804"/>
    </source>
</evidence>
<dbReference type="Pfam" id="PF03180">
    <property type="entry name" value="Lipoprotein_9"/>
    <property type="match status" value="1"/>
</dbReference>
<dbReference type="InterPro" id="IPR004872">
    <property type="entry name" value="Lipoprotein_NlpA"/>
</dbReference>
<name>A0A3S8RKX8_9FIRM</name>
<evidence type="ECO:0000256" key="7">
    <source>
        <dbReference type="SAM" id="SignalP"/>
    </source>
</evidence>
<dbReference type="Gene3D" id="3.40.190.10">
    <property type="entry name" value="Periplasmic binding protein-like II"/>
    <property type="match status" value="2"/>
</dbReference>
<dbReference type="PROSITE" id="PS51257">
    <property type="entry name" value="PROKAR_LIPOPROTEIN"/>
    <property type="match status" value="1"/>
</dbReference>
<dbReference type="KEGG" id="eri:EEI45_00475"/>
<sequence length="262" mass="29166">MIKKGLVLLTAMLMLTACGAKKNPDDMKLKVASHMMPMTDVVEIAKEELKKDGYELELVSVSDNTQANTALNNKEIDANFFQHVPFMEMFNKSQSGNLVGIQPIYDAIVGFYSKDLKDIKDLKDDAKIAIPNDAVNQARALLILQDAGLITLKDGVKYDATIKDVTDHKNYQFIEVDLLTLNQAYEEVDLVFNYPTYIKQVGLTPSDALILEKSDGHYAISLVAREDNKDDAKIQALKKAMTSDAVRKFLTEEHSATLSPAF</sequence>
<organism evidence="8 9">
    <name type="scientific">Erysipelothrix piscisicarius</name>
    <dbReference type="NCBI Taxonomy" id="2485784"/>
    <lineage>
        <taxon>Bacteria</taxon>
        <taxon>Bacillati</taxon>
        <taxon>Bacillota</taxon>
        <taxon>Erysipelotrichia</taxon>
        <taxon>Erysipelotrichales</taxon>
        <taxon>Erysipelotrichaceae</taxon>
        <taxon>Erysipelothrix</taxon>
    </lineage>
</organism>
<dbReference type="PANTHER" id="PTHR30429">
    <property type="entry name" value="D-METHIONINE-BINDING LIPOPROTEIN METQ"/>
    <property type="match status" value="1"/>
</dbReference>
<dbReference type="PANTHER" id="PTHR30429:SF0">
    <property type="entry name" value="METHIONINE-BINDING LIPOPROTEIN METQ"/>
    <property type="match status" value="1"/>
</dbReference>
<dbReference type="SUPFAM" id="SSF53850">
    <property type="entry name" value="Periplasmic binding protein-like II"/>
    <property type="match status" value="1"/>
</dbReference>
<evidence type="ECO:0000256" key="2">
    <source>
        <dbReference type="ARBA" id="ARBA00008973"/>
    </source>
</evidence>
<accession>A0A3S8RKX8</accession>
<comment type="subcellular location">
    <subcellularLocation>
        <location evidence="1">Membrane</location>
        <topology evidence="1">Lipid-anchor</topology>
    </subcellularLocation>
</comment>
<dbReference type="EMBL" id="CP034234">
    <property type="protein sequence ID" value="AZK43487.1"/>
    <property type="molecule type" value="Genomic_DNA"/>
</dbReference>
<evidence type="ECO:0008006" key="10">
    <source>
        <dbReference type="Google" id="ProtNLM"/>
    </source>
</evidence>
<evidence type="ECO:0000256" key="6">
    <source>
        <dbReference type="ARBA" id="ARBA00023288"/>
    </source>
</evidence>
<evidence type="ECO:0000313" key="8">
    <source>
        <dbReference type="EMBL" id="AZK43487.1"/>
    </source>
</evidence>
<evidence type="ECO:0000256" key="5">
    <source>
        <dbReference type="ARBA" id="ARBA00023139"/>
    </source>
</evidence>
<keyword evidence="6" id="KW-0449">Lipoprotein</keyword>
<evidence type="ECO:0000256" key="3">
    <source>
        <dbReference type="ARBA" id="ARBA00022729"/>
    </source>
</evidence>
<dbReference type="RefSeq" id="WP_125163711.1">
    <property type="nucleotide sequence ID" value="NZ_CP034234.1"/>
</dbReference>
<keyword evidence="9" id="KW-1185">Reference proteome</keyword>
<evidence type="ECO:0000256" key="1">
    <source>
        <dbReference type="ARBA" id="ARBA00004635"/>
    </source>
</evidence>
<comment type="similarity">
    <text evidence="2">Belongs to the NlpA lipoprotein family.</text>
</comment>
<keyword evidence="4" id="KW-0472">Membrane</keyword>
<dbReference type="Proteomes" id="UP000278804">
    <property type="component" value="Chromosome"/>
</dbReference>
<dbReference type="GO" id="GO:0016020">
    <property type="term" value="C:membrane"/>
    <property type="evidence" value="ECO:0007669"/>
    <property type="project" value="UniProtKB-SubCell"/>
</dbReference>
<keyword evidence="5" id="KW-0564">Palmitate</keyword>
<gene>
    <name evidence="8" type="ORF">EEI45_00475</name>
</gene>
<evidence type="ECO:0000256" key="4">
    <source>
        <dbReference type="ARBA" id="ARBA00023136"/>
    </source>
</evidence>
<dbReference type="AlphaFoldDB" id="A0A3S8RKX8"/>